<dbReference type="InterPro" id="IPR001431">
    <property type="entry name" value="Pept_M16_Zn_BS"/>
</dbReference>
<dbReference type="PROSITE" id="PS00143">
    <property type="entry name" value="INSULINASE"/>
    <property type="match status" value="1"/>
</dbReference>
<reference evidence="5 6" key="1">
    <citation type="submission" date="2019-12" db="EMBL/GenBank/DDBJ databases">
        <title>Paenibacillus sp. nov. sp. isolated from soil.</title>
        <authorList>
            <person name="Kim J."/>
            <person name="Jeong S.E."/>
            <person name="Jung H.S."/>
            <person name="Jeon C.O."/>
        </authorList>
    </citation>
    <scope>NUCLEOTIDE SEQUENCE [LARGE SCALE GENOMIC DNA]</scope>
    <source>
        <strain evidence="5 6">5J-6</strain>
    </source>
</reference>
<feature type="domain" description="Peptidase M16 N-terminal" evidence="3">
    <location>
        <begin position="21"/>
        <end position="146"/>
    </location>
</feature>
<protein>
    <recommendedName>
        <fullName evidence="7">Insulinase family protein</fullName>
    </recommendedName>
</protein>
<dbReference type="Gene3D" id="3.30.830.10">
    <property type="entry name" value="Metalloenzyme, LuxS/M16 peptidase-like"/>
    <property type="match status" value="2"/>
</dbReference>
<evidence type="ECO:0000259" key="3">
    <source>
        <dbReference type="Pfam" id="PF00675"/>
    </source>
</evidence>
<keyword evidence="6" id="KW-1185">Reference proteome</keyword>
<proteinExistence type="inferred from homology"/>
<dbReference type="Pfam" id="PF05193">
    <property type="entry name" value="Peptidase_M16_C"/>
    <property type="match status" value="1"/>
</dbReference>
<evidence type="ECO:0000259" key="4">
    <source>
        <dbReference type="Pfam" id="PF05193"/>
    </source>
</evidence>
<evidence type="ECO:0000256" key="2">
    <source>
        <dbReference type="RuleBase" id="RU004447"/>
    </source>
</evidence>
<dbReference type="GO" id="GO:0046872">
    <property type="term" value="F:metal ion binding"/>
    <property type="evidence" value="ECO:0007669"/>
    <property type="project" value="InterPro"/>
</dbReference>
<dbReference type="AlphaFoldDB" id="A0A6L8UT73"/>
<dbReference type="InterPro" id="IPR011765">
    <property type="entry name" value="Pept_M16_N"/>
</dbReference>
<dbReference type="InterPro" id="IPR007863">
    <property type="entry name" value="Peptidase_M16_C"/>
</dbReference>
<dbReference type="Proteomes" id="UP000481087">
    <property type="component" value="Unassembled WGS sequence"/>
</dbReference>
<dbReference type="InterPro" id="IPR050361">
    <property type="entry name" value="MPP/UQCRC_Complex"/>
</dbReference>
<accession>A0A6L8UT73</accession>
<gene>
    <name evidence="5" type="ORF">GQF01_02925</name>
</gene>
<organism evidence="5 6">
    <name type="scientific">Paenibacillus silvestris</name>
    <dbReference type="NCBI Taxonomy" id="2606219"/>
    <lineage>
        <taxon>Bacteria</taxon>
        <taxon>Bacillati</taxon>
        <taxon>Bacillota</taxon>
        <taxon>Bacilli</taxon>
        <taxon>Bacillales</taxon>
        <taxon>Paenibacillaceae</taxon>
        <taxon>Paenibacillus</taxon>
    </lineage>
</organism>
<dbReference type="SUPFAM" id="SSF63411">
    <property type="entry name" value="LuxS/MPP-like metallohydrolase"/>
    <property type="match status" value="2"/>
</dbReference>
<evidence type="ECO:0000313" key="6">
    <source>
        <dbReference type="Proteomes" id="UP000481087"/>
    </source>
</evidence>
<name>A0A6L8UT73_9BACL</name>
<dbReference type="RefSeq" id="WP_202556026.1">
    <property type="nucleotide sequence ID" value="NZ_WTUZ01000007.1"/>
</dbReference>
<comment type="similarity">
    <text evidence="1 2">Belongs to the peptidase M16 family.</text>
</comment>
<dbReference type="Pfam" id="PF00675">
    <property type="entry name" value="Peptidase_M16"/>
    <property type="match status" value="1"/>
</dbReference>
<evidence type="ECO:0000313" key="5">
    <source>
        <dbReference type="EMBL" id="MZQ81087.1"/>
    </source>
</evidence>
<comment type="caution">
    <text evidence="5">The sequence shown here is derived from an EMBL/GenBank/DDBJ whole genome shotgun (WGS) entry which is preliminary data.</text>
</comment>
<dbReference type="EMBL" id="WTUZ01000007">
    <property type="protein sequence ID" value="MZQ81087.1"/>
    <property type="molecule type" value="Genomic_DNA"/>
</dbReference>
<dbReference type="InterPro" id="IPR011249">
    <property type="entry name" value="Metalloenz_LuxS/M16"/>
</dbReference>
<sequence>MKKVKGDLRMETMTLKNHLQVVLKPDSSSRSAVFAYAIKAGCNTEVGVPAGTAHFLEHMLFKGSATKTAKKINQDAADLGTLPNAYTSEDETKYYIQVQSKYGMEALDLLSDFFWQPALPEEEIEKEKQVIIEEIHMYADQPSSVSGEVLEGLLKRSSLLGTKKSVQKIQRSHLLQFYNSHYHTGDVIFVATGNFDEFAVLSYLERLQVHQPKDRAEQERREYDLQQKEAVVKRSVKQAHISWAIPVAGYGSSDEPALEIIATILGAHGNASSRLYDEIREEKGLAYAVDVDYESFYDHGYLLGYMGLSATYVNGAKEILFKHLADLETSLVSAAELRRAIACLTGQLVIGMDDVLAQNDSLSYSTLYGLEFDVDAFVAKVEAVTADEVLRVAQKYALAENVYVASVVPKTWSAIEQLS</sequence>
<evidence type="ECO:0000256" key="1">
    <source>
        <dbReference type="ARBA" id="ARBA00007261"/>
    </source>
</evidence>
<dbReference type="GO" id="GO:0004222">
    <property type="term" value="F:metalloendopeptidase activity"/>
    <property type="evidence" value="ECO:0007669"/>
    <property type="project" value="InterPro"/>
</dbReference>
<feature type="domain" description="Peptidase M16 C-terminal" evidence="4">
    <location>
        <begin position="168"/>
        <end position="342"/>
    </location>
</feature>
<evidence type="ECO:0008006" key="7">
    <source>
        <dbReference type="Google" id="ProtNLM"/>
    </source>
</evidence>
<dbReference type="GO" id="GO:0006508">
    <property type="term" value="P:proteolysis"/>
    <property type="evidence" value="ECO:0007669"/>
    <property type="project" value="InterPro"/>
</dbReference>
<dbReference type="PANTHER" id="PTHR11851">
    <property type="entry name" value="METALLOPROTEASE"/>
    <property type="match status" value="1"/>
</dbReference>
<dbReference type="PANTHER" id="PTHR11851:SF49">
    <property type="entry name" value="MITOCHONDRIAL-PROCESSING PEPTIDASE SUBUNIT ALPHA"/>
    <property type="match status" value="1"/>
</dbReference>